<dbReference type="EMBL" id="JBHSMK010000002">
    <property type="protein sequence ID" value="MFC5435821.1"/>
    <property type="molecule type" value="Genomic_DNA"/>
</dbReference>
<reference evidence="5" key="1">
    <citation type="journal article" date="2019" name="Int. J. Syst. Evol. Microbiol.">
        <title>The Global Catalogue of Microorganisms (GCM) 10K type strain sequencing project: providing services to taxonomists for standard genome sequencing and annotation.</title>
        <authorList>
            <consortium name="The Broad Institute Genomics Platform"/>
            <consortium name="The Broad Institute Genome Sequencing Center for Infectious Disease"/>
            <person name="Wu L."/>
            <person name="Ma J."/>
        </authorList>
    </citation>
    <scope>NUCLEOTIDE SEQUENCE [LARGE SCALE GENOMIC DNA]</scope>
    <source>
        <strain evidence="5">JCM 17130</strain>
    </source>
</reference>
<dbReference type="Pfam" id="PF00440">
    <property type="entry name" value="TetR_N"/>
    <property type="match status" value="1"/>
</dbReference>
<evidence type="ECO:0000256" key="2">
    <source>
        <dbReference type="PROSITE-ProRule" id="PRU00335"/>
    </source>
</evidence>
<gene>
    <name evidence="4" type="ORF">ACFPME_04585</name>
</gene>
<dbReference type="InterPro" id="IPR009057">
    <property type="entry name" value="Homeodomain-like_sf"/>
</dbReference>
<evidence type="ECO:0000259" key="3">
    <source>
        <dbReference type="PROSITE" id="PS50977"/>
    </source>
</evidence>
<dbReference type="PANTHER" id="PTHR43479">
    <property type="entry name" value="ACREF/ENVCD OPERON REPRESSOR-RELATED"/>
    <property type="match status" value="1"/>
</dbReference>
<dbReference type="PROSITE" id="PS50977">
    <property type="entry name" value="HTH_TETR_2"/>
    <property type="match status" value="1"/>
</dbReference>
<organism evidence="4 5">
    <name type="scientific">Rhodanobacter umsongensis</name>
    <dbReference type="NCBI Taxonomy" id="633153"/>
    <lineage>
        <taxon>Bacteria</taxon>
        <taxon>Pseudomonadati</taxon>
        <taxon>Pseudomonadota</taxon>
        <taxon>Gammaproteobacteria</taxon>
        <taxon>Lysobacterales</taxon>
        <taxon>Rhodanobacteraceae</taxon>
        <taxon>Rhodanobacter</taxon>
    </lineage>
</organism>
<evidence type="ECO:0000256" key="1">
    <source>
        <dbReference type="ARBA" id="ARBA00023125"/>
    </source>
</evidence>
<name>A0ABW0JJB1_9GAMM</name>
<keyword evidence="5" id="KW-1185">Reference proteome</keyword>
<sequence>MRKTDSRVSRTKLLLHRSLATLIHEKSYDAIVVKEILARANVARSTFYAHFDGKEELLLSSIRHVLAVARDRLSELSDPVDRLLYFSLPVLQHIETHLQQAPVDAPRLGLRQVHRRLEKVLIEQVEADIRRTPLMRAMPAVPPELLAKHLVTTFLVVVDWWLHRRPVPSAREADDSYRALVAPILRANRRA</sequence>
<dbReference type="PANTHER" id="PTHR43479:SF7">
    <property type="entry name" value="TETR-FAMILY TRANSCRIPTIONAL REGULATOR"/>
    <property type="match status" value="1"/>
</dbReference>
<protein>
    <submittedName>
        <fullName evidence="4">TetR/AcrR family transcriptional regulator</fullName>
    </submittedName>
</protein>
<feature type="DNA-binding region" description="H-T-H motif" evidence="2">
    <location>
        <begin position="32"/>
        <end position="51"/>
    </location>
</feature>
<proteinExistence type="predicted"/>
<accession>A0ABW0JJB1</accession>
<evidence type="ECO:0000313" key="5">
    <source>
        <dbReference type="Proteomes" id="UP001596013"/>
    </source>
</evidence>
<dbReference type="RefSeq" id="WP_377302482.1">
    <property type="nucleotide sequence ID" value="NZ_JBHSMK010000002.1"/>
</dbReference>
<comment type="caution">
    <text evidence="4">The sequence shown here is derived from an EMBL/GenBank/DDBJ whole genome shotgun (WGS) entry which is preliminary data.</text>
</comment>
<dbReference type="Proteomes" id="UP001596013">
    <property type="component" value="Unassembled WGS sequence"/>
</dbReference>
<feature type="domain" description="HTH tetR-type" evidence="3">
    <location>
        <begin position="9"/>
        <end position="69"/>
    </location>
</feature>
<dbReference type="InterPro" id="IPR050624">
    <property type="entry name" value="HTH-type_Tx_Regulator"/>
</dbReference>
<dbReference type="SUPFAM" id="SSF46689">
    <property type="entry name" value="Homeodomain-like"/>
    <property type="match status" value="1"/>
</dbReference>
<evidence type="ECO:0000313" key="4">
    <source>
        <dbReference type="EMBL" id="MFC5435821.1"/>
    </source>
</evidence>
<keyword evidence="1 2" id="KW-0238">DNA-binding</keyword>
<dbReference type="InterPro" id="IPR001647">
    <property type="entry name" value="HTH_TetR"/>
</dbReference>
<dbReference type="Gene3D" id="1.10.357.10">
    <property type="entry name" value="Tetracycline Repressor, domain 2"/>
    <property type="match status" value="1"/>
</dbReference>